<dbReference type="EMBL" id="CARXXK010000003">
    <property type="protein sequence ID" value="CAI6363685.1"/>
    <property type="molecule type" value="Genomic_DNA"/>
</dbReference>
<evidence type="ECO:0000313" key="2">
    <source>
        <dbReference type="Proteomes" id="UP001160148"/>
    </source>
</evidence>
<protein>
    <recommendedName>
        <fullName evidence="3">Reverse transcriptase domain-containing protein</fullName>
    </recommendedName>
</protein>
<name>A0AAV0X5V8_9HEMI</name>
<dbReference type="Proteomes" id="UP001160148">
    <property type="component" value="Unassembled WGS sequence"/>
</dbReference>
<evidence type="ECO:0008006" key="3">
    <source>
        <dbReference type="Google" id="ProtNLM"/>
    </source>
</evidence>
<comment type="caution">
    <text evidence="1">The sequence shown here is derived from an EMBL/GenBank/DDBJ whole genome shotgun (WGS) entry which is preliminary data.</text>
</comment>
<proteinExistence type="predicted"/>
<organism evidence="1 2">
    <name type="scientific">Macrosiphum euphorbiae</name>
    <name type="common">potato aphid</name>
    <dbReference type="NCBI Taxonomy" id="13131"/>
    <lineage>
        <taxon>Eukaryota</taxon>
        <taxon>Metazoa</taxon>
        <taxon>Ecdysozoa</taxon>
        <taxon>Arthropoda</taxon>
        <taxon>Hexapoda</taxon>
        <taxon>Insecta</taxon>
        <taxon>Pterygota</taxon>
        <taxon>Neoptera</taxon>
        <taxon>Paraneoptera</taxon>
        <taxon>Hemiptera</taxon>
        <taxon>Sternorrhyncha</taxon>
        <taxon>Aphidomorpha</taxon>
        <taxon>Aphidoidea</taxon>
        <taxon>Aphididae</taxon>
        <taxon>Macrosiphini</taxon>
        <taxon>Macrosiphum</taxon>
    </lineage>
</organism>
<gene>
    <name evidence="1" type="ORF">MEUPH1_LOCUS18596</name>
</gene>
<accession>A0AAV0X5V8</accession>
<reference evidence="1 2" key="1">
    <citation type="submission" date="2023-01" db="EMBL/GenBank/DDBJ databases">
        <authorList>
            <person name="Whitehead M."/>
        </authorList>
    </citation>
    <scope>NUCLEOTIDE SEQUENCE [LARGE SCALE GENOMIC DNA]</scope>
</reference>
<dbReference type="AlphaFoldDB" id="A0AAV0X5V8"/>
<keyword evidence="2" id="KW-1185">Reference proteome</keyword>
<evidence type="ECO:0000313" key="1">
    <source>
        <dbReference type="EMBL" id="CAI6363685.1"/>
    </source>
</evidence>
<sequence>MTQLGINAKLVRLVKACVQHSKCTVKFNGEYEEFTVETGLKQGDSLSNRLFNTSLETVGSERDTRWFNGLKHMRRTPKTIRSLASYADDIITIGKTEEGVIWTAEKLICQGKEI</sequence>